<name>A0A0N5CSW9_THECL</name>
<dbReference type="OrthoDB" id="5917548at2759"/>
<dbReference type="OMA" id="NPGNDIT"/>
<sequence length="349" mass="37726">MHDKGSGLERLTSIPNLLKLTGSKDFEQWLNLFVEASGVSDAIDKIKGDEGHNRLPPGYKSMRRGIDGQPLYFLKENLTEIDPKMIKKVELFENLTLSLTPKQLAEFKITGYSLMTRDQLAMVYGSKSPMSNMKTLEFFLSLNEDQMRDRIIHDIRGLATSKSLVKIRYKRQILQPSALTASILNPGNDITVLSPSALSLTLLSPSVFGLTVLSPELFTATLLSPSVLSPSVLSPKALAPVFLSPSALSPSFLSPVLLSPVFLSPTFLSPRVLSPALLSPAILSPFALNPAIFAPTAYGGIVASPFALSPAIFSPSQNNLVLFSPSIYSPTFNSTGVNNLVLFSPSVGS</sequence>
<dbReference type="STRING" id="103827.A0A0N5CSW9"/>
<evidence type="ECO:0000313" key="3">
    <source>
        <dbReference type="WBParaSite" id="TCLT_0000332601-mRNA-1"/>
    </source>
</evidence>
<protein>
    <submittedName>
        <fullName evidence="1 3">Uncharacterized protein</fullName>
    </submittedName>
</protein>
<keyword evidence="2" id="KW-1185">Reference proteome</keyword>
<evidence type="ECO:0000313" key="2">
    <source>
        <dbReference type="Proteomes" id="UP000276776"/>
    </source>
</evidence>
<gene>
    <name evidence="1" type="ORF">TCLT_LOCUS3320</name>
</gene>
<dbReference type="PANTHER" id="PTHR21523">
    <property type="match status" value="1"/>
</dbReference>
<dbReference type="Proteomes" id="UP000276776">
    <property type="component" value="Unassembled WGS sequence"/>
</dbReference>
<reference evidence="3" key="1">
    <citation type="submission" date="2017-02" db="UniProtKB">
        <authorList>
            <consortium name="WormBaseParasite"/>
        </authorList>
    </citation>
    <scope>IDENTIFICATION</scope>
</reference>
<proteinExistence type="predicted"/>
<dbReference type="Pfam" id="PF04870">
    <property type="entry name" value="Moulting_cycle"/>
    <property type="match status" value="1"/>
</dbReference>
<dbReference type="AlphaFoldDB" id="A0A0N5CSW9"/>
<dbReference type="EMBL" id="UYYF01001285">
    <property type="protein sequence ID" value="VDM99729.1"/>
    <property type="molecule type" value="Genomic_DNA"/>
</dbReference>
<organism evidence="3">
    <name type="scientific">Thelazia callipaeda</name>
    <name type="common">Oriental eyeworm</name>
    <name type="synonym">Parasitic nematode</name>
    <dbReference type="NCBI Taxonomy" id="103827"/>
    <lineage>
        <taxon>Eukaryota</taxon>
        <taxon>Metazoa</taxon>
        <taxon>Ecdysozoa</taxon>
        <taxon>Nematoda</taxon>
        <taxon>Chromadorea</taxon>
        <taxon>Rhabditida</taxon>
        <taxon>Spirurina</taxon>
        <taxon>Spiruromorpha</taxon>
        <taxon>Thelazioidea</taxon>
        <taxon>Thelaziidae</taxon>
        <taxon>Thelazia</taxon>
    </lineage>
</organism>
<dbReference type="WBParaSite" id="TCLT_0000332601-mRNA-1">
    <property type="protein sequence ID" value="TCLT_0000332601-mRNA-1"/>
    <property type="gene ID" value="TCLT_0000332601"/>
</dbReference>
<reference evidence="1 2" key="2">
    <citation type="submission" date="2018-11" db="EMBL/GenBank/DDBJ databases">
        <authorList>
            <consortium name="Pathogen Informatics"/>
        </authorList>
    </citation>
    <scope>NUCLEOTIDE SEQUENCE [LARGE SCALE GENOMIC DNA]</scope>
</reference>
<evidence type="ECO:0000313" key="1">
    <source>
        <dbReference type="EMBL" id="VDM99729.1"/>
    </source>
</evidence>
<dbReference type="InterPro" id="IPR006954">
    <property type="entry name" value="Mlt-10-like"/>
</dbReference>
<accession>A0A0N5CSW9</accession>
<dbReference type="PANTHER" id="PTHR21523:SF37">
    <property type="entry name" value="MLT-TEN (MLT-10) RELATED"/>
    <property type="match status" value="1"/>
</dbReference>